<evidence type="ECO:0000313" key="2">
    <source>
        <dbReference type="Proteomes" id="UP000308836"/>
    </source>
</evidence>
<organism evidence="1 2">
    <name type="scientific">Dubosiella muris</name>
    <dbReference type="NCBI Taxonomy" id="3038133"/>
    <lineage>
        <taxon>Bacteria</taxon>
        <taxon>Bacillati</taxon>
        <taxon>Bacillota</taxon>
        <taxon>Erysipelotrichia</taxon>
        <taxon>Erysipelotrichales</taxon>
        <taxon>Erysipelotrichaceae</taxon>
        <taxon>Dubosiella</taxon>
    </lineage>
</organism>
<proteinExistence type="predicted"/>
<sequence length="269" mass="30263">MKKLQAFFSHFQFRSLLKALVATLILSFLYNIPYLMAGSAAIDPRLFYGIQVVLSLLSSIGFYKICTLAWTPDKEKLTAGAIGRVLMLQGVLILLVSAVLMPLSTVFASNMPLSIVVQLVSTFVLIVVIPFQLVYYYALFLGKRSWKDIWGFVRAVFARHYRSLLNVYCALILAVMAIDTVTGGPFSLAQGFYVPHIVYNLLYVGNPMFSWMYMLFLTVGFGVPLSSMFAIIFLLFVVGCLYAYLELNFVAFVQKECVDRGTARTQTHR</sequence>
<protein>
    <submittedName>
        <fullName evidence="1">Uncharacterized protein</fullName>
    </submittedName>
</protein>
<comment type="caution">
    <text evidence="1">The sequence shown here is derived from an EMBL/GenBank/DDBJ whole genome shotgun (WGS) entry which is preliminary data.</text>
</comment>
<reference evidence="1" key="1">
    <citation type="submission" date="2019-04" db="EMBL/GenBank/DDBJ databases">
        <title>Microbes associate with the intestines of laboratory mice.</title>
        <authorList>
            <person name="Navarre W."/>
            <person name="Wong E."/>
            <person name="Huang K."/>
            <person name="Tropini C."/>
            <person name="Ng K."/>
            <person name="Yu B."/>
        </authorList>
    </citation>
    <scope>NUCLEOTIDE SEQUENCE</scope>
    <source>
        <strain evidence="1">NM09_H32</strain>
    </source>
</reference>
<gene>
    <name evidence="1" type="ORF">E5336_10615</name>
</gene>
<keyword evidence="2" id="KW-1185">Reference proteome</keyword>
<accession>A0AC61R638</accession>
<name>A0AC61R638_9FIRM</name>
<dbReference type="Proteomes" id="UP000308836">
    <property type="component" value="Unassembled WGS sequence"/>
</dbReference>
<dbReference type="EMBL" id="SRYG01000024">
    <property type="protein sequence ID" value="TGY65064.1"/>
    <property type="molecule type" value="Genomic_DNA"/>
</dbReference>
<evidence type="ECO:0000313" key="1">
    <source>
        <dbReference type="EMBL" id="TGY65064.1"/>
    </source>
</evidence>